<evidence type="ECO:0000256" key="3">
    <source>
        <dbReference type="ARBA" id="ARBA00022692"/>
    </source>
</evidence>
<feature type="transmembrane region" description="Helical" evidence="7">
    <location>
        <begin position="56"/>
        <end position="74"/>
    </location>
</feature>
<evidence type="ECO:0000313" key="9">
    <source>
        <dbReference type="EMBL" id="GEO15418.1"/>
    </source>
</evidence>
<name>A0A512BTV5_9HYPH</name>
<dbReference type="GO" id="GO:0006813">
    <property type="term" value="P:potassium ion transport"/>
    <property type="evidence" value="ECO:0007669"/>
    <property type="project" value="InterPro"/>
</dbReference>
<dbReference type="InterPro" id="IPR051679">
    <property type="entry name" value="DASS-Related_Transporters"/>
</dbReference>
<dbReference type="InterPro" id="IPR004680">
    <property type="entry name" value="Cit_transptr-like_dom"/>
</dbReference>
<feature type="transmembrane region" description="Helical" evidence="7">
    <location>
        <begin position="569"/>
        <end position="589"/>
    </location>
</feature>
<evidence type="ECO:0000259" key="8">
    <source>
        <dbReference type="PROSITE" id="PS51202"/>
    </source>
</evidence>
<feature type="transmembrane region" description="Helical" evidence="7">
    <location>
        <begin position="489"/>
        <end position="518"/>
    </location>
</feature>
<dbReference type="AlphaFoldDB" id="A0A512BTV5"/>
<comment type="caution">
    <text evidence="9">The sequence shown here is derived from an EMBL/GenBank/DDBJ whole genome shotgun (WGS) entry which is preliminary data.</text>
</comment>
<keyword evidence="2" id="KW-0813">Transport</keyword>
<dbReference type="PANTHER" id="PTHR43652:SF2">
    <property type="entry name" value="BASIC AMINO ACID ANTIPORTER YFCC-RELATED"/>
    <property type="match status" value="1"/>
</dbReference>
<feature type="transmembrane region" description="Helical" evidence="7">
    <location>
        <begin position="7"/>
        <end position="24"/>
    </location>
</feature>
<keyword evidence="6 7" id="KW-0472">Membrane</keyword>
<dbReference type="Pfam" id="PF03600">
    <property type="entry name" value="CitMHS"/>
    <property type="match status" value="1"/>
</dbReference>
<dbReference type="OrthoDB" id="9809303at2"/>
<feature type="domain" description="RCK C-terminal" evidence="8">
    <location>
        <begin position="207"/>
        <end position="291"/>
    </location>
</feature>
<evidence type="ECO:0000256" key="6">
    <source>
        <dbReference type="ARBA" id="ARBA00023136"/>
    </source>
</evidence>
<keyword evidence="10" id="KW-1185">Reference proteome</keyword>
<evidence type="ECO:0000256" key="7">
    <source>
        <dbReference type="SAM" id="Phobius"/>
    </source>
</evidence>
<evidence type="ECO:0000256" key="2">
    <source>
        <dbReference type="ARBA" id="ARBA00022448"/>
    </source>
</evidence>
<protein>
    <submittedName>
        <fullName evidence="9">Permease</fullName>
    </submittedName>
</protein>
<proteinExistence type="predicted"/>
<dbReference type="InterPro" id="IPR036721">
    <property type="entry name" value="RCK_C_sf"/>
</dbReference>
<comment type="subcellular location">
    <subcellularLocation>
        <location evidence="1">Membrane</location>
        <topology evidence="1">Multi-pass membrane protein</topology>
    </subcellularLocation>
</comment>
<dbReference type="PROSITE" id="PS51202">
    <property type="entry name" value="RCK_C"/>
    <property type="match status" value="2"/>
</dbReference>
<evidence type="ECO:0000313" key="10">
    <source>
        <dbReference type="Proteomes" id="UP000321085"/>
    </source>
</evidence>
<dbReference type="EMBL" id="BJYU01000041">
    <property type="protein sequence ID" value="GEO15418.1"/>
    <property type="molecule type" value="Genomic_DNA"/>
</dbReference>
<sequence length="592" mass="63002">MTHQQILAFAIVAGMMALFVWGRFRYDLVAALSLLAAVLVGIVPADKAFSGFSDDIVIIVASALLVSAAVAKSGVLEAGLNRIGPYLRTTQLQIAVLVGVVTVLSAFVKNIGALAMMIPVAFQIARRTNTPPSSFLMPMAFGSLLGGIVTLVGTSPNIIVSRVRQELIGEPFGMFDFTPVGLGIAVLGVIFLTFGYRLLPQGRKGAASLDDALNIKNYVTEARVAPESDIIGQTVADLRKLANDEVKVSAIIRKETRSSSPLPDAMIREDDVLLLEGEPDALESAVSRAGLKLSREHRQPETDEATDEIGVIEAIVGPNSVLTGASAERLALYERYHVNLLAVSRSGQRFTERLRTINLRSGDVIVLQGNLKKLPDTLQELGCLPLAERTIRLGSARRSLLPILILAGAMVLVAFDLLPVAIAFFGAGVLLVLFGSLTLREAYETIEWPIIVMLGALIPVSEAIRTTGGTDLIAAWLSSAANMLPPTGALVLIMVAAMAVTPFLNNAATVLVMAPIAASFASQLGFRPDAFLMAVAIGAACDFLTPIGHQCNTLVMGPGGYRFGDYWRLGLPLSVLVVVVGTPLIMLFWPLN</sequence>
<dbReference type="GO" id="GO:0005886">
    <property type="term" value="C:plasma membrane"/>
    <property type="evidence" value="ECO:0007669"/>
    <property type="project" value="TreeGrafter"/>
</dbReference>
<organism evidence="9 10">
    <name type="scientific">Microvirga aerophila</name>
    <dbReference type="NCBI Taxonomy" id="670291"/>
    <lineage>
        <taxon>Bacteria</taxon>
        <taxon>Pseudomonadati</taxon>
        <taxon>Pseudomonadota</taxon>
        <taxon>Alphaproteobacteria</taxon>
        <taxon>Hyphomicrobiales</taxon>
        <taxon>Methylobacteriaceae</taxon>
        <taxon>Microvirga</taxon>
    </lineage>
</organism>
<dbReference type="InterPro" id="IPR006037">
    <property type="entry name" value="RCK_C"/>
</dbReference>
<feature type="transmembrane region" description="Helical" evidence="7">
    <location>
        <begin position="30"/>
        <end position="49"/>
    </location>
</feature>
<dbReference type="Gene3D" id="3.30.70.1450">
    <property type="entry name" value="Regulator of K+ conductance, C-terminal domain"/>
    <property type="match status" value="2"/>
</dbReference>
<feature type="transmembrane region" description="Helical" evidence="7">
    <location>
        <begin position="451"/>
        <end position="477"/>
    </location>
</feature>
<dbReference type="PANTHER" id="PTHR43652">
    <property type="entry name" value="BASIC AMINO ACID ANTIPORTER YFCC-RELATED"/>
    <property type="match status" value="1"/>
</dbReference>
<dbReference type="SUPFAM" id="SSF116726">
    <property type="entry name" value="TrkA C-terminal domain-like"/>
    <property type="match status" value="2"/>
</dbReference>
<keyword evidence="4" id="KW-0677">Repeat</keyword>
<feature type="transmembrane region" description="Helical" evidence="7">
    <location>
        <begin position="421"/>
        <end position="439"/>
    </location>
</feature>
<reference evidence="9 10" key="1">
    <citation type="submission" date="2019-07" db="EMBL/GenBank/DDBJ databases">
        <title>Whole genome shotgun sequence of Microvirga aerophila NBRC 106136.</title>
        <authorList>
            <person name="Hosoyama A."/>
            <person name="Uohara A."/>
            <person name="Ohji S."/>
            <person name="Ichikawa N."/>
        </authorList>
    </citation>
    <scope>NUCLEOTIDE SEQUENCE [LARGE SCALE GENOMIC DNA]</scope>
    <source>
        <strain evidence="9 10">NBRC 106136</strain>
    </source>
</reference>
<keyword evidence="3 7" id="KW-0812">Transmembrane</keyword>
<feature type="transmembrane region" description="Helical" evidence="7">
    <location>
        <begin position="180"/>
        <end position="199"/>
    </location>
</feature>
<evidence type="ECO:0000256" key="1">
    <source>
        <dbReference type="ARBA" id="ARBA00004141"/>
    </source>
</evidence>
<dbReference type="RefSeq" id="WP_114187554.1">
    <property type="nucleotide sequence ID" value="NZ_BJYU01000041.1"/>
</dbReference>
<evidence type="ECO:0000256" key="4">
    <source>
        <dbReference type="ARBA" id="ARBA00022737"/>
    </source>
</evidence>
<dbReference type="GO" id="GO:0008324">
    <property type="term" value="F:monoatomic cation transmembrane transporter activity"/>
    <property type="evidence" value="ECO:0007669"/>
    <property type="project" value="InterPro"/>
</dbReference>
<gene>
    <name evidence="9" type="ORF">MAE02_31140</name>
</gene>
<accession>A0A512BTV5</accession>
<evidence type="ECO:0000256" key="5">
    <source>
        <dbReference type="ARBA" id="ARBA00022989"/>
    </source>
</evidence>
<dbReference type="Proteomes" id="UP000321085">
    <property type="component" value="Unassembled WGS sequence"/>
</dbReference>
<dbReference type="Pfam" id="PF02080">
    <property type="entry name" value="TrkA_C"/>
    <property type="match status" value="1"/>
</dbReference>
<feature type="domain" description="RCK C-terminal" evidence="8">
    <location>
        <begin position="298"/>
        <end position="384"/>
    </location>
</feature>
<feature type="transmembrane region" description="Helical" evidence="7">
    <location>
        <begin position="94"/>
        <end position="122"/>
    </location>
</feature>
<feature type="transmembrane region" description="Helical" evidence="7">
    <location>
        <begin position="134"/>
        <end position="160"/>
    </location>
</feature>
<dbReference type="CDD" id="cd01115">
    <property type="entry name" value="SLC13_permease"/>
    <property type="match status" value="1"/>
</dbReference>
<keyword evidence="5 7" id="KW-1133">Transmembrane helix</keyword>